<keyword evidence="2" id="KW-1133">Transmembrane helix</keyword>
<evidence type="ECO:0000256" key="2">
    <source>
        <dbReference type="SAM" id="Phobius"/>
    </source>
</evidence>
<dbReference type="EMBL" id="JAHHHW010000072">
    <property type="protein sequence ID" value="MBW4431620.1"/>
    <property type="molecule type" value="Genomic_DNA"/>
</dbReference>
<proteinExistence type="predicted"/>
<dbReference type="InterPro" id="IPR027387">
    <property type="entry name" value="Cytb/b6-like_sf"/>
</dbReference>
<gene>
    <name evidence="4" type="ORF">KME28_07800</name>
</gene>
<keyword evidence="2" id="KW-0472">Membrane</keyword>
<dbReference type="SUPFAM" id="SSF81342">
    <property type="entry name" value="Transmembrane di-heme cytochromes"/>
    <property type="match status" value="1"/>
</dbReference>
<reference evidence="4" key="2">
    <citation type="journal article" date="2022" name="Microbiol. Resour. Announc.">
        <title>Metagenome Sequencing to Explore Phylogenomics of Terrestrial Cyanobacteria.</title>
        <authorList>
            <person name="Ward R.D."/>
            <person name="Stajich J.E."/>
            <person name="Johansen J.R."/>
            <person name="Huntemann M."/>
            <person name="Clum A."/>
            <person name="Foster B."/>
            <person name="Foster B."/>
            <person name="Roux S."/>
            <person name="Palaniappan K."/>
            <person name="Varghese N."/>
            <person name="Mukherjee S."/>
            <person name="Reddy T.B.K."/>
            <person name="Daum C."/>
            <person name="Copeland A."/>
            <person name="Chen I.A."/>
            <person name="Ivanova N.N."/>
            <person name="Kyrpides N.C."/>
            <person name="Shapiro N."/>
            <person name="Eloe-Fadrosh E.A."/>
            <person name="Pietrasiak N."/>
        </authorList>
    </citation>
    <scope>NUCLEOTIDE SEQUENCE</scope>
    <source>
        <strain evidence="4">HA4357-MV3</strain>
    </source>
</reference>
<feature type="domain" description="Cytochrome b/b6 N-terminal region profile" evidence="3">
    <location>
        <begin position="1"/>
        <end position="196"/>
    </location>
</feature>
<accession>A0A9E3H667</accession>
<dbReference type="PANTHER" id="PTHR19271:SF16">
    <property type="entry name" value="CYTOCHROME B"/>
    <property type="match status" value="1"/>
</dbReference>
<dbReference type="Gene3D" id="1.20.810.10">
    <property type="entry name" value="Cytochrome Bc1 Complex, Chain C"/>
    <property type="match status" value="1"/>
</dbReference>
<dbReference type="InterPro" id="IPR016174">
    <property type="entry name" value="Di-haem_cyt_TM"/>
</dbReference>
<dbReference type="GO" id="GO:0015979">
    <property type="term" value="P:photosynthesis"/>
    <property type="evidence" value="ECO:0007669"/>
    <property type="project" value="UniProtKB-KW"/>
</dbReference>
<reference evidence="4" key="1">
    <citation type="submission" date="2021-05" db="EMBL/GenBank/DDBJ databases">
        <authorList>
            <person name="Pietrasiak N."/>
            <person name="Ward R."/>
            <person name="Stajich J.E."/>
            <person name="Kurbessoian T."/>
        </authorList>
    </citation>
    <scope>NUCLEOTIDE SEQUENCE</scope>
    <source>
        <strain evidence="4">HA4357-MV3</strain>
    </source>
</reference>
<dbReference type="InterPro" id="IPR005797">
    <property type="entry name" value="Cyt_b/b6_N"/>
</dbReference>
<evidence type="ECO:0000313" key="5">
    <source>
        <dbReference type="Proteomes" id="UP000813215"/>
    </source>
</evidence>
<dbReference type="GO" id="GO:0022904">
    <property type="term" value="P:respiratory electron transport chain"/>
    <property type="evidence" value="ECO:0007669"/>
    <property type="project" value="InterPro"/>
</dbReference>
<feature type="transmembrane region" description="Helical" evidence="2">
    <location>
        <begin position="69"/>
        <end position="87"/>
    </location>
</feature>
<comment type="caution">
    <text evidence="4">The sequence shown here is derived from an EMBL/GenBank/DDBJ whole genome shotgun (WGS) entry which is preliminary data.</text>
</comment>
<dbReference type="GO" id="GO:0009055">
    <property type="term" value="F:electron transfer activity"/>
    <property type="evidence" value="ECO:0007669"/>
    <property type="project" value="InterPro"/>
</dbReference>
<keyword evidence="1" id="KW-0602">Photosynthesis</keyword>
<feature type="transmembrane region" description="Helical" evidence="2">
    <location>
        <begin position="12"/>
        <end position="39"/>
    </location>
</feature>
<name>A0A9E3H667_9NOST</name>
<protein>
    <submittedName>
        <fullName evidence="4">Cytochrome b N-terminal domain-containing protein</fullName>
    </submittedName>
</protein>
<dbReference type="PANTHER" id="PTHR19271">
    <property type="entry name" value="CYTOCHROME B"/>
    <property type="match status" value="1"/>
</dbReference>
<feature type="transmembrane region" description="Helical" evidence="2">
    <location>
        <begin position="99"/>
        <end position="121"/>
    </location>
</feature>
<keyword evidence="2" id="KW-0812">Transmembrane</keyword>
<dbReference type="Proteomes" id="UP000813215">
    <property type="component" value="Unassembled WGS sequence"/>
</dbReference>
<sequence length="221" mass="24293">MESTEFNRVMQRIATVLSVVIITLSLVAASTGILLSFYYEPAAGRAYQSLKLITDQVQYGWLFRKAHNIAGNGVIAIALVQIVVLFLGRQFRKSWFSAWVSAILFTLTVIGLSWTAMILSWDQEGFWRFSIELGTVEAIPLIGSQLREILTGGGAISTLTIQRLYTIHSYILSIAAIIISVVHLLSVLWQEKQMKAQLANSKGDNLAQSNVQGAGTSLAES</sequence>
<evidence type="ECO:0000313" key="4">
    <source>
        <dbReference type="EMBL" id="MBW4431620.1"/>
    </source>
</evidence>
<evidence type="ECO:0000256" key="1">
    <source>
        <dbReference type="ARBA" id="ARBA00022531"/>
    </source>
</evidence>
<dbReference type="GO" id="GO:0016020">
    <property type="term" value="C:membrane"/>
    <property type="evidence" value="ECO:0007669"/>
    <property type="project" value="InterPro"/>
</dbReference>
<dbReference type="Pfam" id="PF00033">
    <property type="entry name" value="Cytochrome_B"/>
    <property type="match status" value="1"/>
</dbReference>
<dbReference type="PROSITE" id="PS51002">
    <property type="entry name" value="CYTB_NTER"/>
    <property type="match status" value="1"/>
</dbReference>
<dbReference type="AlphaFoldDB" id="A0A9E3H667"/>
<dbReference type="GO" id="GO:0016491">
    <property type="term" value="F:oxidoreductase activity"/>
    <property type="evidence" value="ECO:0007669"/>
    <property type="project" value="InterPro"/>
</dbReference>
<feature type="transmembrane region" description="Helical" evidence="2">
    <location>
        <begin position="167"/>
        <end position="189"/>
    </location>
</feature>
<evidence type="ECO:0000259" key="3">
    <source>
        <dbReference type="PROSITE" id="PS51002"/>
    </source>
</evidence>
<organism evidence="4 5">
    <name type="scientific">Pelatocladus maniniholoensis HA4357-MV3</name>
    <dbReference type="NCBI Taxonomy" id="1117104"/>
    <lineage>
        <taxon>Bacteria</taxon>
        <taxon>Bacillati</taxon>
        <taxon>Cyanobacteriota</taxon>
        <taxon>Cyanophyceae</taxon>
        <taxon>Nostocales</taxon>
        <taxon>Nostocaceae</taxon>
        <taxon>Pelatocladus</taxon>
    </lineage>
</organism>